<dbReference type="Gene3D" id="3.40.50.2300">
    <property type="match status" value="1"/>
</dbReference>
<keyword evidence="5" id="KW-0805">Transcription regulation</keyword>
<dbReference type="InterPro" id="IPR011006">
    <property type="entry name" value="CheY-like_superfamily"/>
</dbReference>
<dbReference type="InterPro" id="IPR001789">
    <property type="entry name" value="Sig_transdc_resp-reg_receiver"/>
</dbReference>
<protein>
    <submittedName>
        <fullName evidence="8">DNA-binding response regulator</fullName>
    </submittedName>
</protein>
<name>A0A402CZT3_9BACT</name>
<dbReference type="PROSITE" id="PS51755">
    <property type="entry name" value="OMPR_PHOB"/>
    <property type="match status" value="1"/>
</dbReference>
<sequence>MSRNTDKATILVVDDEPEILRAVRAGLLAQGYDVQSAMNGEDALRSASAAAPDLVILDVMLPGDIDGLEVCRRIREWSDVPILMLSALGQERQKVAALDMGADDYLTKPFGMDELTARVRAALRRRRAAAPTPEPANFAWGDVTLDYARRLVTKSGTEVKLTPLEYDILRFLTQNADRVVTHRQLLSNVWGAEYAEDTQLLRVHVGHLRRKVEDTPGRPRMIVTDPGVGYHIRTAD</sequence>
<dbReference type="RefSeq" id="WP_218025666.1">
    <property type="nucleotide sequence ID" value="NZ_AP025739.1"/>
</dbReference>
<dbReference type="GO" id="GO:0045893">
    <property type="term" value="P:positive regulation of DNA-templated transcription"/>
    <property type="evidence" value="ECO:0007669"/>
    <property type="project" value="UniProtKB-ARBA"/>
</dbReference>
<evidence type="ECO:0000256" key="2">
    <source>
        <dbReference type="ARBA" id="ARBA00022490"/>
    </source>
</evidence>
<evidence type="ECO:0000256" key="7">
    <source>
        <dbReference type="ARBA" id="ARBA00023163"/>
    </source>
</evidence>
<dbReference type="SMART" id="SM00862">
    <property type="entry name" value="Trans_reg_C"/>
    <property type="match status" value="1"/>
</dbReference>
<keyword evidence="4" id="KW-0902">Two-component regulatory system</keyword>
<evidence type="ECO:0000256" key="4">
    <source>
        <dbReference type="ARBA" id="ARBA00023012"/>
    </source>
</evidence>
<evidence type="ECO:0000256" key="3">
    <source>
        <dbReference type="ARBA" id="ARBA00022553"/>
    </source>
</evidence>
<dbReference type="GO" id="GO:0000987">
    <property type="term" value="F:cis-regulatory region sequence-specific DNA binding"/>
    <property type="evidence" value="ECO:0007669"/>
    <property type="project" value="UniProtKB-ARBA"/>
</dbReference>
<dbReference type="Gene3D" id="6.10.250.690">
    <property type="match status" value="1"/>
</dbReference>
<evidence type="ECO:0000256" key="6">
    <source>
        <dbReference type="ARBA" id="ARBA00023125"/>
    </source>
</evidence>
<organism evidence="8 9">
    <name type="scientific">Capsulimonas corticalis</name>
    <dbReference type="NCBI Taxonomy" id="2219043"/>
    <lineage>
        <taxon>Bacteria</taxon>
        <taxon>Bacillati</taxon>
        <taxon>Armatimonadota</taxon>
        <taxon>Armatimonadia</taxon>
        <taxon>Capsulimonadales</taxon>
        <taxon>Capsulimonadaceae</taxon>
        <taxon>Capsulimonas</taxon>
    </lineage>
</organism>
<keyword evidence="2" id="KW-0963">Cytoplasm</keyword>
<dbReference type="KEGG" id="ccot:CCAX7_59400"/>
<dbReference type="InterPro" id="IPR039420">
    <property type="entry name" value="WalR-like"/>
</dbReference>
<dbReference type="GO" id="GO:0005829">
    <property type="term" value="C:cytosol"/>
    <property type="evidence" value="ECO:0007669"/>
    <property type="project" value="TreeGrafter"/>
</dbReference>
<dbReference type="AlphaFoldDB" id="A0A402CZT3"/>
<evidence type="ECO:0000313" key="8">
    <source>
        <dbReference type="EMBL" id="BDI33889.1"/>
    </source>
</evidence>
<dbReference type="PANTHER" id="PTHR48111">
    <property type="entry name" value="REGULATOR OF RPOS"/>
    <property type="match status" value="1"/>
</dbReference>
<dbReference type="EMBL" id="AP025739">
    <property type="protein sequence ID" value="BDI33889.1"/>
    <property type="molecule type" value="Genomic_DNA"/>
</dbReference>
<dbReference type="Pfam" id="PF00072">
    <property type="entry name" value="Response_reg"/>
    <property type="match status" value="1"/>
</dbReference>
<evidence type="ECO:0000256" key="5">
    <source>
        <dbReference type="ARBA" id="ARBA00023015"/>
    </source>
</evidence>
<gene>
    <name evidence="8" type="ORF">CCAX7_59400</name>
</gene>
<dbReference type="Pfam" id="PF00486">
    <property type="entry name" value="Trans_reg_C"/>
    <property type="match status" value="1"/>
</dbReference>
<dbReference type="SMART" id="SM00448">
    <property type="entry name" value="REC"/>
    <property type="match status" value="1"/>
</dbReference>
<comment type="subcellular location">
    <subcellularLocation>
        <location evidence="1">Cytoplasm</location>
    </subcellularLocation>
</comment>
<keyword evidence="6 8" id="KW-0238">DNA-binding</keyword>
<dbReference type="InterPro" id="IPR036388">
    <property type="entry name" value="WH-like_DNA-bd_sf"/>
</dbReference>
<dbReference type="Proteomes" id="UP000287394">
    <property type="component" value="Chromosome"/>
</dbReference>
<dbReference type="CDD" id="cd00383">
    <property type="entry name" value="trans_reg_C"/>
    <property type="match status" value="1"/>
</dbReference>
<dbReference type="Gene3D" id="1.10.10.10">
    <property type="entry name" value="Winged helix-like DNA-binding domain superfamily/Winged helix DNA-binding domain"/>
    <property type="match status" value="1"/>
</dbReference>
<keyword evidence="3" id="KW-0597">Phosphoprotein</keyword>
<keyword evidence="9" id="KW-1185">Reference proteome</keyword>
<dbReference type="CDD" id="cd17574">
    <property type="entry name" value="REC_OmpR"/>
    <property type="match status" value="1"/>
</dbReference>
<proteinExistence type="predicted"/>
<dbReference type="PANTHER" id="PTHR48111:SF50">
    <property type="entry name" value="KDP OPERON TRANSCRIPTIONAL REGULATORY PROTEIN KDPE"/>
    <property type="match status" value="1"/>
</dbReference>
<dbReference type="InterPro" id="IPR001867">
    <property type="entry name" value="OmpR/PhoB-type_DNA-bd"/>
</dbReference>
<dbReference type="GO" id="GO:0000156">
    <property type="term" value="F:phosphorelay response regulator activity"/>
    <property type="evidence" value="ECO:0007669"/>
    <property type="project" value="TreeGrafter"/>
</dbReference>
<dbReference type="SUPFAM" id="SSF52172">
    <property type="entry name" value="CheY-like"/>
    <property type="match status" value="1"/>
</dbReference>
<keyword evidence="7" id="KW-0804">Transcription</keyword>
<reference evidence="8 9" key="1">
    <citation type="journal article" date="2019" name="Int. J. Syst. Evol. Microbiol.">
        <title>Capsulimonas corticalis gen. nov., sp. nov., an aerobic capsulated bacterium, of a novel bacterial order, Capsulimonadales ord. nov., of the class Armatimonadia of the phylum Armatimonadetes.</title>
        <authorList>
            <person name="Li J."/>
            <person name="Kudo C."/>
            <person name="Tonouchi A."/>
        </authorList>
    </citation>
    <scope>NUCLEOTIDE SEQUENCE [LARGE SCALE GENOMIC DNA]</scope>
    <source>
        <strain evidence="8 9">AX-7</strain>
    </source>
</reference>
<dbReference type="FunFam" id="3.40.50.2300:FF:000021">
    <property type="entry name" value="Two-component system response regulator KdpE"/>
    <property type="match status" value="1"/>
</dbReference>
<evidence type="ECO:0000256" key="1">
    <source>
        <dbReference type="ARBA" id="ARBA00004496"/>
    </source>
</evidence>
<accession>A0A402CZT3</accession>
<dbReference type="PROSITE" id="PS50110">
    <property type="entry name" value="RESPONSE_REGULATORY"/>
    <property type="match status" value="1"/>
</dbReference>
<evidence type="ECO:0000313" key="9">
    <source>
        <dbReference type="Proteomes" id="UP000287394"/>
    </source>
</evidence>
<dbReference type="GO" id="GO:0032993">
    <property type="term" value="C:protein-DNA complex"/>
    <property type="evidence" value="ECO:0007669"/>
    <property type="project" value="TreeGrafter"/>
</dbReference>
<dbReference type="GO" id="GO:0042802">
    <property type="term" value="F:identical protein binding"/>
    <property type="evidence" value="ECO:0007669"/>
    <property type="project" value="UniProtKB-ARBA"/>
</dbReference>